<protein>
    <submittedName>
        <fullName evidence="1">Uncharacterized protein</fullName>
    </submittedName>
</protein>
<dbReference type="AlphaFoldDB" id="A0A367X9Q7"/>
<accession>A0A367X9Q7</accession>
<gene>
    <name evidence="1" type="ORF">TH25_12065</name>
</gene>
<comment type="caution">
    <text evidence="1">The sequence shown here is derived from an EMBL/GenBank/DDBJ whole genome shotgun (WGS) entry which is preliminary data.</text>
</comment>
<proteinExistence type="predicted"/>
<reference evidence="1 2" key="1">
    <citation type="submission" date="2014-07" db="EMBL/GenBank/DDBJ databases">
        <title>Draft genome sequence of Thalassospira profundimaris S25-3-2.</title>
        <authorList>
            <person name="Lai Q."/>
            <person name="Shao Z."/>
        </authorList>
    </citation>
    <scope>NUCLEOTIDE SEQUENCE [LARGE SCALE GENOMIC DNA]</scope>
    <source>
        <strain evidence="1 2">S25-3-2</strain>
    </source>
</reference>
<organism evidence="1 2">
    <name type="scientific">Thalassospira profundimaris</name>
    <dbReference type="NCBI Taxonomy" id="502049"/>
    <lineage>
        <taxon>Bacteria</taxon>
        <taxon>Pseudomonadati</taxon>
        <taxon>Pseudomonadota</taxon>
        <taxon>Alphaproteobacteria</taxon>
        <taxon>Rhodospirillales</taxon>
        <taxon>Thalassospiraceae</taxon>
        <taxon>Thalassospira</taxon>
    </lineage>
</organism>
<sequence>MAAMSRLGAMQPMGKGTLHDISCQFAIRRSAGRFAGRFCLCANEPDNRISPARIRDCDALELEWSNASDSRHNALQ</sequence>
<evidence type="ECO:0000313" key="1">
    <source>
        <dbReference type="EMBL" id="RCK50327.1"/>
    </source>
</evidence>
<dbReference type="EMBL" id="JPWH01000008">
    <property type="protein sequence ID" value="RCK50327.1"/>
    <property type="molecule type" value="Genomic_DNA"/>
</dbReference>
<evidence type="ECO:0000313" key="2">
    <source>
        <dbReference type="Proteomes" id="UP000252517"/>
    </source>
</evidence>
<dbReference type="Proteomes" id="UP000252517">
    <property type="component" value="Unassembled WGS sequence"/>
</dbReference>
<name>A0A367X9Q7_9PROT</name>